<feature type="compositionally biased region" description="Low complexity" evidence="5">
    <location>
        <begin position="102"/>
        <end position="126"/>
    </location>
</feature>
<evidence type="ECO:0000256" key="1">
    <source>
        <dbReference type="ARBA" id="ARBA00004167"/>
    </source>
</evidence>
<evidence type="ECO:0000256" key="2">
    <source>
        <dbReference type="ARBA" id="ARBA00022692"/>
    </source>
</evidence>
<comment type="subcellular location">
    <subcellularLocation>
        <location evidence="1">Membrane</location>
        <topology evidence="1">Single-pass membrane protein</topology>
    </subcellularLocation>
</comment>
<comment type="caution">
    <text evidence="7">The sequence shown here is derived from an EMBL/GenBank/DDBJ whole genome shotgun (WGS) entry which is preliminary data.</text>
</comment>
<reference evidence="7 8" key="1">
    <citation type="submission" date="2019-07" db="EMBL/GenBank/DDBJ databases">
        <title>Reinekea sp. strain SSH23 genome sequencing and assembly.</title>
        <authorList>
            <person name="Kim I."/>
        </authorList>
    </citation>
    <scope>NUCLEOTIDE SEQUENCE [LARGE SCALE GENOMIC DNA]</scope>
    <source>
        <strain evidence="7 8">SSH23</strain>
    </source>
</reference>
<dbReference type="InterPro" id="IPR006260">
    <property type="entry name" value="TonB/TolA_C"/>
</dbReference>
<dbReference type="GO" id="GO:0016020">
    <property type="term" value="C:membrane"/>
    <property type="evidence" value="ECO:0007669"/>
    <property type="project" value="UniProtKB-SubCell"/>
</dbReference>
<sequence length="268" mass="29220">MSSYAQEEVNESPVAHYSLPAIGAIVIHAIVAVALIGSWSFSKPKSADFQIPEHIIANVVTVEKPTPAPVKPKPQPKPAPQPKPVVKETPKPEVAPKPEPAPVVETPAPVEQKQAEPVAQAEPEPEIPALPSEEELLDDLFSDLQAETAAINERVAENEAQRARQAEINASVEDYRAQITRQIEEKWSRPVGLIDLSALEAKVIVELLPSGELRSARISQSSGNARFDDSILRAIDKVGRFSVPADSITFEQGGFRRLNITFKPEDLM</sequence>
<name>A0A5C8Z7U3_9GAMM</name>
<keyword evidence="4 6" id="KW-0472">Membrane</keyword>
<feature type="region of interest" description="Disordered" evidence="5">
    <location>
        <begin position="65"/>
        <end position="126"/>
    </location>
</feature>
<keyword evidence="3 6" id="KW-1133">Transmembrane helix</keyword>
<feature type="compositionally biased region" description="Basic and acidic residues" evidence="5">
    <location>
        <begin position="85"/>
        <end position="96"/>
    </location>
</feature>
<evidence type="ECO:0000256" key="3">
    <source>
        <dbReference type="ARBA" id="ARBA00022989"/>
    </source>
</evidence>
<proteinExistence type="predicted"/>
<dbReference type="NCBIfam" id="TIGR01352">
    <property type="entry name" value="tonB_Cterm"/>
    <property type="match status" value="1"/>
</dbReference>
<accession>A0A5C8Z7U3</accession>
<evidence type="ECO:0000256" key="5">
    <source>
        <dbReference type="SAM" id="MobiDB-lite"/>
    </source>
</evidence>
<evidence type="ECO:0000256" key="6">
    <source>
        <dbReference type="SAM" id="Phobius"/>
    </source>
</evidence>
<evidence type="ECO:0000313" key="8">
    <source>
        <dbReference type="Proteomes" id="UP000321764"/>
    </source>
</evidence>
<dbReference type="OrthoDB" id="9779830at2"/>
<dbReference type="EMBL" id="VKAD01000001">
    <property type="protein sequence ID" value="TXR54022.1"/>
    <property type="molecule type" value="Genomic_DNA"/>
</dbReference>
<feature type="transmembrane region" description="Helical" evidence="6">
    <location>
        <begin position="20"/>
        <end position="41"/>
    </location>
</feature>
<evidence type="ECO:0000256" key="4">
    <source>
        <dbReference type="ARBA" id="ARBA00023136"/>
    </source>
</evidence>
<dbReference type="Gene3D" id="3.30.1150.10">
    <property type="match status" value="1"/>
</dbReference>
<dbReference type="Pfam" id="PF13103">
    <property type="entry name" value="TonB_2"/>
    <property type="match status" value="1"/>
</dbReference>
<feature type="compositionally biased region" description="Pro residues" evidence="5">
    <location>
        <begin position="66"/>
        <end position="83"/>
    </location>
</feature>
<keyword evidence="8" id="KW-1185">Reference proteome</keyword>
<protein>
    <submittedName>
        <fullName evidence="7">TonB family protein</fullName>
    </submittedName>
</protein>
<organism evidence="7 8">
    <name type="scientific">Reinekea thalattae</name>
    <dbReference type="NCBI Taxonomy" id="2593301"/>
    <lineage>
        <taxon>Bacteria</taxon>
        <taxon>Pseudomonadati</taxon>
        <taxon>Pseudomonadota</taxon>
        <taxon>Gammaproteobacteria</taxon>
        <taxon>Oceanospirillales</taxon>
        <taxon>Saccharospirillaceae</taxon>
        <taxon>Reinekea</taxon>
    </lineage>
</organism>
<gene>
    <name evidence="7" type="ORF">FME95_05610</name>
</gene>
<dbReference type="SUPFAM" id="SSF74653">
    <property type="entry name" value="TolA/TonB C-terminal domain"/>
    <property type="match status" value="1"/>
</dbReference>
<dbReference type="RefSeq" id="WP_147713421.1">
    <property type="nucleotide sequence ID" value="NZ_VKAD01000001.1"/>
</dbReference>
<evidence type="ECO:0000313" key="7">
    <source>
        <dbReference type="EMBL" id="TXR54022.1"/>
    </source>
</evidence>
<keyword evidence="2 6" id="KW-0812">Transmembrane</keyword>
<dbReference type="Proteomes" id="UP000321764">
    <property type="component" value="Unassembled WGS sequence"/>
</dbReference>
<dbReference type="AlphaFoldDB" id="A0A5C8Z7U3"/>